<evidence type="ECO:0000313" key="1">
    <source>
        <dbReference type="EMBL" id="AUO19634.1"/>
    </source>
</evidence>
<keyword evidence="2" id="KW-1185">Reference proteome</keyword>
<accession>A0A2K9P320</accession>
<dbReference type="KEGG" id="mpec:B9O19_01474"/>
<dbReference type="InterPro" id="IPR011101">
    <property type="entry name" value="DUF5131"/>
</dbReference>
<evidence type="ECO:0000313" key="2">
    <source>
        <dbReference type="Proteomes" id="UP000235589"/>
    </source>
</evidence>
<proteinExistence type="predicted"/>
<evidence type="ECO:0008006" key="3">
    <source>
        <dbReference type="Google" id="ProtNLM"/>
    </source>
</evidence>
<dbReference type="Proteomes" id="UP000235589">
    <property type="component" value="Chromosome"/>
</dbReference>
<protein>
    <recommendedName>
        <fullName evidence="3">Phage protein Gp37/Gp68</fullName>
    </recommendedName>
</protein>
<dbReference type="EMBL" id="CP020991">
    <property type="protein sequence ID" value="AUO19634.1"/>
    <property type="molecule type" value="Genomic_DNA"/>
</dbReference>
<dbReference type="Pfam" id="PF07505">
    <property type="entry name" value="DUF5131"/>
    <property type="match status" value="1"/>
</dbReference>
<sequence>MHDIWNPWHGCVKCSEGCDNCYMYFLDKAHGNDGSEIYKTKNGFRYPIQKSRGGGYKIKSGEMIRVCMTSDFFLEEADPWRDEAWEIIRSRSDVIFYLLTKRPERVAKHLPNDWGDGWENVFFNVTCENQKRADERLPILMDLPFKHKGIMCAPFIGPLSIEKYLNGGQIEQVICGGENYNGARPCDYDWVKSLQNECKKYDVTFCFIETGTVFIKDGKRYNIPNKRIQSEMAYKSGISYSGKKIKFNLKSRYGYKIPESEMYVPYFREVCGTCGSRPICNGCGNCGRCSQVTK</sequence>
<dbReference type="GeneID" id="98062866"/>
<dbReference type="AlphaFoldDB" id="A0A2K9P320"/>
<organism evidence="1 2">
    <name type="scientific">Monoglobus pectinilyticus</name>
    <dbReference type="NCBI Taxonomy" id="1981510"/>
    <lineage>
        <taxon>Bacteria</taxon>
        <taxon>Bacillati</taxon>
        <taxon>Bacillota</taxon>
        <taxon>Clostridia</taxon>
        <taxon>Monoglobales</taxon>
        <taxon>Monoglobaceae</taxon>
        <taxon>Monoglobus</taxon>
    </lineage>
</organism>
<name>A0A2K9P320_9FIRM</name>
<dbReference type="RefSeq" id="WP_102365822.1">
    <property type="nucleotide sequence ID" value="NZ_CP020991.1"/>
</dbReference>
<gene>
    <name evidence="1" type="ORF">B9O19_01474</name>
</gene>
<reference evidence="1 2" key="1">
    <citation type="submission" date="2017-04" db="EMBL/GenBank/DDBJ databases">
        <title>Monoglobus pectinilyticus 14 draft genome.</title>
        <authorList>
            <person name="Kim C."/>
            <person name="Rosendale D.I."/>
            <person name="Kelly W.J."/>
            <person name="Tannock G.W."/>
            <person name="Patchett M.L."/>
            <person name="Jordens J.Z."/>
        </authorList>
    </citation>
    <scope>NUCLEOTIDE SEQUENCE [LARGE SCALE GENOMIC DNA]</scope>
    <source>
        <strain evidence="1 2">14</strain>
    </source>
</reference>
<dbReference type="OrthoDB" id="9787478at2"/>